<reference evidence="2" key="1">
    <citation type="submission" date="2016-11" db="UniProtKB">
        <authorList>
            <consortium name="WormBaseParasite"/>
        </authorList>
    </citation>
    <scope>IDENTIFICATION</scope>
</reference>
<dbReference type="AlphaFoldDB" id="A0A1I7TC71"/>
<keyword evidence="1" id="KW-1185">Reference proteome</keyword>
<name>A0A1I7TC71_9PELO</name>
<sequence length="111" mass="12794">MVFLDIKPKFANSLANFWSKTKIISITKTVNLFLCSYASSAPQSNIHIMTNWQSIIYSRLRKDEDLRFTHLPVPVLSFYRLFTVSAMFPKGEELVPQANIIQKENKRGGVR</sequence>
<evidence type="ECO:0000313" key="1">
    <source>
        <dbReference type="Proteomes" id="UP000095282"/>
    </source>
</evidence>
<evidence type="ECO:0000313" key="2">
    <source>
        <dbReference type="WBParaSite" id="Csp11.Scaffold578.g4516.t1"/>
    </source>
</evidence>
<dbReference type="Proteomes" id="UP000095282">
    <property type="component" value="Unplaced"/>
</dbReference>
<organism evidence="1 2">
    <name type="scientific">Caenorhabditis tropicalis</name>
    <dbReference type="NCBI Taxonomy" id="1561998"/>
    <lineage>
        <taxon>Eukaryota</taxon>
        <taxon>Metazoa</taxon>
        <taxon>Ecdysozoa</taxon>
        <taxon>Nematoda</taxon>
        <taxon>Chromadorea</taxon>
        <taxon>Rhabditida</taxon>
        <taxon>Rhabditina</taxon>
        <taxon>Rhabditomorpha</taxon>
        <taxon>Rhabditoidea</taxon>
        <taxon>Rhabditidae</taxon>
        <taxon>Peloderinae</taxon>
        <taxon>Caenorhabditis</taxon>
    </lineage>
</organism>
<accession>A0A1I7TC71</accession>
<proteinExistence type="predicted"/>
<dbReference type="WBParaSite" id="Csp11.Scaffold578.g4516.t1">
    <property type="protein sequence ID" value="Csp11.Scaffold578.g4516.t1"/>
    <property type="gene ID" value="Csp11.Scaffold578.g4516"/>
</dbReference>
<protein>
    <submittedName>
        <fullName evidence="2">Ovule protein</fullName>
    </submittedName>
</protein>